<dbReference type="AlphaFoldDB" id="A0AAE2S9B9"/>
<reference evidence="1" key="1">
    <citation type="submission" date="2020-02" db="EMBL/GenBank/DDBJ databases">
        <authorList>
            <person name="Fontana A."/>
            <person name="Patrone V."/>
            <person name="Morelli L."/>
        </authorList>
    </citation>
    <scope>NUCLEOTIDE SEQUENCE</scope>
    <source>
        <strain evidence="1">CCUG 30943</strain>
    </source>
</reference>
<dbReference type="Pfam" id="PF03887">
    <property type="entry name" value="YfbU"/>
    <property type="match status" value="1"/>
</dbReference>
<dbReference type="InterPro" id="IPR005587">
    <property type="entry name" value="UPF0304_YfbU"/>
</dbReference>
<dbReference type="InterPro" id="IPR023145">
    <property type="entry name" value="YfbU_helix-hairpin_sf"/>
</dbReference>
<accession>A0AAE2S9B9</accession>
<dbReference type="EMBL" id="JAAOCX010000020">
    <property type="protein sequence ID" value="MBJ7633556.1"/>
    <property type="molecule type" value="Genomic_DNA"/>
</dbReference>
<dbReference type="RefSeq" id="WP_118704687.1">
    <property type="nucleotide sequence ID" value="NZ_CABJBN010000016.1"/>
</dbReference>
<dbReference type="Gene3D" id="1.10.287.680">
    <property type="entry name" value="Helix hairpin bin"/>
    <property type="match status" value="1"/>
</dbReference>
<evidence type="ECO:0000313" key="1">
    <source>
        <dbReference type="EMBL" id="MBJ7633556.1"/>
    </source>
</evidence>
<reference evidence="1" key="2">
    <citation type="journal article" date="2021" name="Int. J. Food Microbiol.">
        <title>Safety demonstration of a microbial species for use in the food chain: Weissella confusa.</title>
        <authorList>
            <person name="Bourdichon F."/>
            <person name="Patrone V."/>
            <person name="Fontana A."/>
            <person name="Milani G."/>
            <person name="Morelli L."/>
        </authorList>
    </citation>
    <scope>NUCLEOTIDE SEQUENCE</scope>
    <source>
        <strain evidence="1">CCUG 30943</strain>
    </source>
</reference>
<name>A0AAE2S9B9_WEICO</name>
<gene>
    <name evidence="1" type="ORF">HAU43_10765</name>
</gene>
<evidence type="ECO:0000313" key="2">
    <source>
        <dbReference type="Proteomes" id="UP000808038"/>
    </source>
</evidence>
<sequence length="65" mass="7452">MELTDFQRIELANSYRLLGHSEVNRSTKRLYQNIATALIQGYSEIYNSLLTDDGFVEESKVIPAE</sequence>
<dbReference type="Proteomes" id="UP000808038">
    <property type="component" value="Unassembled WGS sequence"/>
</dbReference>
<dbReference type="SUPFAM" id="SSF116960">
    <property type="entry name" value="YfbU-like"/>
    <property type="match status" value="1"/>
</dbReference>
<comment type="caution">
    <text evidence="1">The sequence shown here is derived from an EMBL/GenBank/DDBJ whole genome shotgun (WGS) entry which is preliminary data.</text>
</comment>
<organism evidence="1 2">
    <name type="scientific">Weissella confusa</name>
    <name type="common">Lactobacillus confusus</name>
    <dbReference type="NCBI Taxonomy" id="1583"/>
    <lineage>
        <taxon>Bacteria</taxon>
        <taxon>Bacillati</taxon>
        <taxon>Bacillota</taxon>
        <taxon>Bacilli</taxon>
        <taxon>Lactobacillales</taxon>
        <taxon>Lactobacillaceae</taxon>
        <taxon>Weissella</taxon>
    </lineage>
</organism>
<protein>
    <submittedName>
        <fullName evidence="1">Uncharacterized protein</fullName>
    </submittedName>
</protein>
<proteinExistence type="predicted"/>